<name>A0A914LTM1_MELIC</name>
<dbReference type="Proteomes" id="UP000887563">
    <property type="component" value="Unplaced"/>
</dbReference>
<organism evidence="1 2">
    <name type="scientific">Meloidogyne incognita</name>
    <name type="common">Southern root-knot nematode worm</name>
    <name type="synonym">Oxyuris incognita</name>
    <dbReference type="NCBI Taxonomy" id="6306"/>
    <lineage>
        <taxon>Eukaryota</taxon>
        <taxon>Metazoa</taxon>
        <taxon>Ecdysozoa</taxon>
        <taxon>Nematoda</taxon>
        <taxon>Chromadorea</taxon>
        <taxon>Rhabditida</taxon>
        <taxon>Tylenchina</taxon>
        <taxon>Tylenchomorpha</taxon>
        <taxon>Tylenchoidea</taxon>
        <taxon>Meloidogynidae</taxon>
        <taxon>Meloidogyninae</taxon>
        <taxon>Meloidogyne</taxon>
        <taxon>Meloidogyne incognita group</taxon>
    </lineage>
</organism>
<proteinExistence type="predicted"/>
<evidence type="ECO:0000313" key="1">
    <source>
        <dbReference type="Proteomes" id="UP000887563"/>
    </source>
</evidence>
<accession>A0A914LTM1</accession>
<dbReference type="AlphaFoldDB" id="A0A914LTM1"/>
<protein>
    <submittedName>
        <fullName evidence="2">Protein Lines N-terminal domain-containing protein</fullName>
    </submittedName>
</protein>
<sequence>MIPFNNCIEKLTEFFDGENEKINSFLLHESPKRRRLFAIFENFIQLEWHKNKFTWLKHPLICRISSVIFNSAGEIQFTNDKVWFAGTSNVQIFNLAPNSSIHLSFDSPKFVENTRSNSIIYFSIGIILLGLAEEEIIFSNISKEQINIFFNRLELLFSSSPSIFVYFLMENDERCLLTFIAIIKLHSARQNKILHPKMLDPELIFIVLLRKINFDTLVIIDWVYSEPELCFLLLKSFTHYFSKFNFQQFEITFQRLEDHHLQQSSNLLIHRIQESLSSTSNNNLTNFKFDIEELHGEKLISKQIIISTRPKYSILEKSEDDFELQYNFETFQNSFISFCEELIIKLKQLGRALNFPSEKICQNLFLIKSIILNENE</sequence>
<reference evidence="2" key="1">
    <citation type="submission" date="2022-11" db="UniProtKB">
        <authorList>
            <consortium name="WormBaseParasite"/>
        </authorList>
    </citation>
    <scope>IDENTIFICATION</scope>
</reference>
<keyword evidence="1" id="KW-1185">Reference proteome</keyword>
<dbReference type="WBParaSite" id="Minc3s00774g17170">
    <property type="protein sequence ID" value="Minc3s00774g17170"/>
    <property type="gene ID" value="Minc3s00774g17170"/>
</dbReference>
<evidence type="ECO:0000313" key="2">
    <source>
        <dbReference type="WBParaSite" id="Minc3s00774g17170"/>
    </source>
</evidence>